<dbReference type="EMBL" id="JAHRIP010030308">
    <property type="protein sequence ID" value="MEQ2292424.1"/>
    <property type="molecule type" value="Genomic_DNA"/>
</dbReference>
<accession>A0ABV0YF17</accession>
<organism evidence="1 2">
    <name type="scientific">Ameca splendens</name>
    <dbReference type="NCBI Taxonomy" id="208324"/>
    <lineage>
        <taxon>Eukaryota</taxon>
        <taxon>Metazoa</taxon>
        <taxon>Chordata</taxon>
        <taxon>Craniata</taxon>
        <taxon>Vertebrata</taxon>
        <taxon>Euteleostomi</taxon>
        <taxon>Actinopterygii</taxon>
        <taxon>Neopterygii</taxon>
        <taxon>Teleostei</taxon>
        <taxon>Neoteleostei</taxon>
        <taxon>Acanthomorphata</taxon>
        <taxon>Ovalentaria</taxon>
        <taxon>Atherinomorphae</taxon>
        <taxon>Cyprinodontiformes</taxon>
        <taxon>Goodeidae</taxon>
        <taxon>Ameca</taxon>
    </lineage>
</organism>
<keyword evidence="2" id="KW-1185">Reference proteome</keyword>
<evidence type="ECO:0000313" key="1">
    <source>
        <dbReference type="EMBL" id="MEQ2292424.1"/>
    </source>
</evidence>
<gene>
    <name evidence="1" type="ORF">AMECASPLE_023032</name>
</gene>
<reference evidence="1 2" key="1">
    <citation type="submission" date="2021-06" db="EMBL/GenBank/DDBJ databases">
        <authorList>
            <person name="Palmer J.M."/>
        </authorList>
    </citation>
    <scope>NUCLEOTIDE SEQUENCE [LARGE SCALE GENOMIC DNA]</scope>
    <source>
        <strain evidence="1 2">AS_MEX2019</strain>
        <tissue evidence="1">Muscle</tissue>
    </source>
</reference>
<name>A0ABV0YF17_9TELE</name>
<dbReference type="Proteomes" id="UP001469553">
    <property type="component" value="Unassembled WGS sequence"/>
</dbReference>
<comment type="caution">
    <text evidence="1">The sequence shown here is derived from an EMBL/GenBank/DDBJ whole genome shotgun (WGS) entry which is preliminary data.</text>
</comment>
<proteinExistence type="predicted"/>
<sequence length="106" mass="12428">MHFFFPLEDFFCDLATCTNILKNGLRSCSLKVFPGMSHWEETPQETLKQMQNSLKKSRLDWDTLGSPRMNYRISGIPPWTCCPGDLISNNQRTMDGWMDPYFGWRL</sequence>
<evidence type="ECO:0000313" key="2">
    <source>
        <dbReference type="Proteomes" id="UP001469553"/>
    </source>
</evidence>
<protein>
    <submittedName>
        <fullName evidence="1">Uncharacterized protein</fullName>
    </submittedName>
</protein>